<dbReference type="Gene3D" id="1.10.760.10">
    <property type="entry name" value="Cytochrome c-like domain"/>
    <property type="match status" value="3"/>
</dbReference>
<feature type="domain" description="Cytochrome c" evidence="6">
    <location>
        <begin position="291"/>
        <end position="373"/>
    </location>
</feature>
<evidence type="ECO:0000256" key="1">
    <source>
        <dbReference type="ARBA" id="ARBA00022617"/>
    </source>
</evidence>
<dbReference type="InParanoid" id="G9ENR3"/>
<keyword evidence="5" id="KW-0812">Transmembrane</keyword>
<accession>G9ENR3</accession>
<organism evidence="7 8">
    <name type="scientific">Legionella drancourtii LLAP12</name>
    <dbReference type="NCBI Taxonomy" id="658187"/>
    <lineage>
        <taxon>Bacteria</taxon>
        <taxon>Pseudomonadati</taxon>
        <taxon>Pseudomonadota</taxon>
        <taxon>Gammaproteobacteria</taxon>
        <taxon>Legionellales</taxon>
        <taxon>Legionellaceae</taxon>
        <taxon>Legionella</taxon>
    </lineage>
</organism>
<dbReference type="GO" id="GO:0046872">
    <property type="term" value="F:metal ion binding"/>
    <property type="evidence" value="ECO:0007669"/>
    <property type="project" value="UniProtKB-KW"/>
</dbReference>
<dbReference type="AlphaFoldDB" id="G9ENR3"/>
<evidence type="ECO:0000256" key="2">
    <source>
        <dbReference type="ARBA" id="ARBA00022723"/>
    </source>
</evidence>
<keyword evidence="5" id="KW-1133">Transmembrane helix</keyword>
<keyword evidence="5" id="KW-0472">Membrane</keyword>
<dbReference type="RefSeq" id="WP_006870817.1">
    <property type="nucleotide sequence ID" value="NZ_JH413819.1"/>
</dbReference>
<dbReference type="InterPro" id="IPR009056">
    <property type="entry name" value="Cyt_c-like_dom"/>
</dbReference>
<dbReference type="GO" id="GO:0020037">
    <property type="term" value="F:heme binding"/>
    <property type="evidence" value="ECO:0007669"/>
    <property type="project" value="InterPro"/>
</dbReference>
<dbReference type="OrthoDB" id="9781261at2"/>
<dbReference type="Proteomes" id="UP000002770">
    <property type="component" value="Unassembled WGS sequence"/>
</dbReference>
<evidence type="ECO:0000259" key="6">
    <source>
        <dbReference type="PROSITE" id="PS51007"/>
    </source>
</evidence>
<dbReference type="PANTHER" id="PTHR35008">
    <property type="entry name" value="BLL4482 PROTEIN-RELATED"/>
    <property type="match status" value="1"/>
</dbReference>
<keyword evidence="1 4" id="KW-0349">Heme</keyword>
<keyword evidence="3 4" id="KW-0408">Iron</keyword>
<dbReference type="PANTHER" id="PTHR35008:SF4">
    <property type="entry name" value="BLL4482 PROTEIN"/>
    <property type="match status" value="1"/>
</dbReference>
<dbReference type="Pfam" id="PF00034">
    <property type="entry name" value="Cytochrom_C"/>
    <property type="match status" value="2"/>
</dbReference>
<dbReference type="GO" id="GO:0009055">
    <property type="term" value="F:electron transfer activity"/>
    <property type="evidence" value="ECO:0007669"/>
    <property type="project" value="InterPro"/>
</dbReference>
<proteinExistence type="predicted"/>
<dbReference type="eggNOG" id="COG2010">
    <property type="taxonomic scope" value="Bacteria"/>
</dbReference>
<name>G9ENR3_9GAMM</name>
<evidence type="ECO:0000256" key="5">
    <source>
        <dbReference type="SAM" id="Phobius"/>
    </source>
</evidence>
<sequence length="420" mass="47022">MLKGFTKLRDLNHFKLIGGLICFLVFLLFTTVIISDDLKQSKNIPEFVTRMTEGKKIYQIYCVGCHQLNGEGQLLGAPALRKGLYNSSYLTIDKPITRNLDIVLNGVQDTPMPGFKQILNDEELASVITYIRNAWNNDTGDLITPQDIKTRKNIVIEPHNTNGQTYTYVEQMNLGKTIYRAYCARCHQLNGKGKAPFGPKLDGSYLASEQSLIPYKIDLLLQGASGTRMRSFAKELSDTELSAVSTYIANAWQNHGHGVIQPQAFAQRRKELLELANKKDKEVSRVYSYEQLMSKGKIGYMAHCARCHLPDGAGGAQPGVSALKGSTLIMKSTRAAHIDVVLLGVPGSIMRAFGNRLTNLETAAILTYERNAWGNNKGDLIQPAEVQKRRVLLQKMIDFQDKNQLIQQDEKEQRDALKKK</sequence>
<dbReference type="PROSITE" id="PS51007">
    <property type="entry name" value="CYTC"/>
    <property type="match status" value="3"/>
</dbReference>
<dbReference type="InterPro" id="IPR051459">
    <property type="entry name" value="Cytochrome_c-type_DH"/>
</dbReference>
<evidence type="ECO:0000256" key="3">
    <source>
        <dbReference type="ARBA" id="ARBA00023004"/>
    </source>
</evidence>
<evidence type="ECO:0000256" key="4">
    <source>
        <dbReference type="PROSITE-ProRule" id="PRU00433"/>
    </source>
</evidence>
<evidence type="ECO:0000313" key="7">
    <source>
        <dbReference type="EMBL" id="EHL31086.1"/>
    </source>
</evidence>
<keyword evidence="8" id="KW-1185">Reference proteome</keyword>
<feature type="domain" description="Cytochrome c" evidence="6">
    <location>
        <begin position="49"/>
        <end position="135"/>
    </location>
</feature>
<keyword evidence="2 4" id="KW-0479">Metal-binding</keyword>
<dbReference type="STRING" id="658187.LDG_6890"/>
<dbReference type="InterPro" id="IPR036909">
    <property type="entry name" value="Cyt_c-like_dom_sf"/>
</dbReference>
<evidence type="ECO:0000313" key="8">
    <source>
        <dbReference type="Proteomes" id="UP000002770"/>
    </source>
</evidence>
<dbReference type="HOGENOM" id="CLU_653448_0_0_6"/>
<dbReference type="SUPFAM" id="SSF46626">
    <property type="entry name" value="Cytochrome c"/>
    <property type="match status" value="3"/>
</dbReference>
<reference evidence="7 8" key="1">
    <citation type="journal article" date="2011" name="BMC Genomics">
        <title>Insight into cross-talk between intra-amoebal pathogens.</title>
        <authorList>
            <person name="Gimenez G."/>
            <person name="Bertelli C."/>
            <person name="Moliner C."/>
            <person name="Robert C."/>
            <person name="Raoult D."/>
            <person name="Fournier P.E."/>
            <person name="Greub G."/>
        </authorList>
    </citation>
    <scope>NUCLEOTIDE SEQUENCE [LARGE SCALE GENOMIC DNA]</scope>
    <source>
        <strain evidence="7 8">LLAP12</strain>
    </source>
</reference>
<protein>
    <recommendedName>
        <fullName evidence="6">Cytochrome c domain-containing protein</fullName>
    </recommendedName>
</protein>
<feature type="domain" description="Cytochrome c" evidence="6">
    <location>
        <begin position="170"/>
        <end position="252"/>
    </location>
</feature>
<feature type="transmembrane region" description="Helical" evidence="5">
    <location>
        <begin position="12"/>
        <end position="34"/>
    </location>
</feature>
<gene>
    <name evidence="7" type="ORF">LDG_6890</name>
</gene>
<dbReference type="EMBL" id="JH413819">
    <property type="protein sequence ID" value="EHL31086.1"/>
    <property type="molecule type" value="Genomic_DNA"/>
</dbReference>